<evidence type="ECO:0000259" key="1">
    <source>
        <dbReference type="Pfam" id="PF12680"/>
    </source>
</evidence>
<dbReference type="OrthoDB" id="8526151at2"/>
<evidence type="ECO:0000313" key="3">
    <source>
        <dbReference type="Proteomes" id="UP000321034"/>
    </source>
</evidence>
<keyword evidence="3" id="KW-1185">Reference proteome</keyword>
<proteinExistence type="predicted"/>
<dbReference type="RefSeq" id="WP_147892782.1">
    <property type="nucleotide sequence ID" value="NZ_BAAANR010000001.1"/>
</dbReference>
<dbReference type="InterPro" id="IPR032710">
    <property type="entry name" value="NTF2-like_dom_sf"/>
</dbReference>
<dbReference type="Gene3D" id="3.10.450.50">
    <property type="match status" value="1"/>
</dbReference>
<comment type="caution">
    <text evidence="2">The sequence shown here is derived from an EMBL/GenBank/DDBJ whole genome shotgun (WGS) entry which is preliminary data.</text>
</comment>
<accession>A0A5C8I2B2</accession>
<dbReference type="Proteomes" id="UP000321034">
    <property type="component" value="Unassembled WGS sequence"/>
</dbReference>
<dbReference type="AlphaFoldDB" id="A0A5C8I2B2"/>
<sequence>MTDRESTERRIRSWVEAYVTAWTSNEPADIRALFTDDGEYRTEPWVSPTIGIDAVIAQWVEIADAPGSWEFEWDTAGIDGARGFVEGVTRYADGRVYNNLWIIDLAADGRATSFTEWWMKQTPES</sequence>
<dbReference type="Pfam" id="PF12680">
    <property type="entry name" value="SnoaL_2"/>
    <property type="match status" value="1"/>
</dbReference>
<gene>
    <name evidence="2" type="ORF">FVP77_00630</name>
</gene>
<organism evidence="2 3">
    <name type="scientific">Microbacterium hatanonis</name>
    <dbReference type="NCBI Taxonomy" id="404366"/>
    <lineage>
        <taxon>Bacteria</taxon>
        <taxon>Bacillati</taxon>
        <taxon>Actinomycetota</taxon>
        <taxon>Actinomycetes</taxon>
        <taxon>Micrococcales</taxon>
        <taxon>Microbacteriaceae</taxon>
        <taxon>Microbacterium</taxon>
    </lineage>
</organism>
<dbReference type="EMBL" id="VRSV01000001">
    <property type="protein sequence ID" value="TXK12033.1"/>
    <property type="molecule type" value="Genomic_DNA"/>
</dbReference>
<name>A0A5C8I2B2_9MICO</name>
<dbReference type="SUPFAM" id="SSF54427">
    <property type="entry name" value="NTF2-like"/>
    <property type="match status" value="1"/>
</dbReference>
<protein>
    <submittedName>
        <fullName evidence="2">Nuclear transport factor 2 family protein</fullName>
    </submittedName>
</protein>
<evidence type="ECO:0000313" key="2">
    <source>
        <dbReference type="EMBL" id="TXK12033.1"/>
    </source>
</evidence>
<reference evidence="2 3" key="1">
    <citation type="submission" date="2019-08" db="EMBL/GenBank/DDBJ databases">
        <authorList>
            <person name="Dong K."/>
        </authorList>
    </citation>
    <scope>NUCLEOTIDE SEQUENCE [LARGE SCALE GENOMIC DNA]</scope>
    <source>
        <strain evidence="2 3">JCM14558</strain>
    </source>
</reference>
<feature type="domain" description="SnoaL-like" evidence="1">
    <location>
        <begin position="15"/>
        <end position="105"/>
    </location>
</feature>
<dbReference type="InterPro" id="IPR037401">
    <property type="entry name" value="SnoaL-like"/>
</dbReference>